<protein>
    <submittedName>
        <fullName evidence="1">Uncharacterized protein</fullName>
    </submittedName>
</protein>
<evidence type="ECO:0000313" key="2">
    <source>
        <dbReference type="Proteomes" id="UP000322139"/>
    </source>
</evidence>
<comment type="caution">
    <text evidence="1">The sequence shown here is derived from an EMBL/GenBank/DDBJ whole genome shotgun (WGS) entry which is preliminary data.</text>
</comment>
<dbReference type="Proteomes" id="UP000322139">
    <property type="component" value="Unassembled WGS sequence"/>
</dbReference>
<accession>A0A5D4QSG5</accession>
<proteinExistence type="predicted"/>
<dbReference type="RefSeq" id="WP_148976973.1">
    <property type="nucleotide sequence ID" value="NZ_JBNILB010000003.1"/>
</dbReference>
<gene>
    <name evidence="1" type="ORF">FZD51_23660</name>
</gene>
<reference evidence="1 2" key="1">
    <citation type="submission" date="2019-08" db="EMBL/GenBank/DDBJ databases">
        <title>Bacillus genomes from the desert of Cuatro Cienegas, Coahuila.</title>
        <authorList>
            <person name="Olmedo-Alvarez G."/>
        </authorList>
    </citation>
    <scope>NUCLEOTIDE SEQUENCE [LARGE SCALE GENOMIC DNA]</scope>
    <source>
        <strain evidence="1 2">CH446_14T</strain>
    </source>
</reference>
<dbReference type="EMBL" id="VTER01000017">
    <property type="protein sequence ID" value="TYS41917.1"/>
    <property type="molecule type" value="Genomic_DNA"/>
</dbReference>
<organism evidence="1 2">
    <name type="scientific">Bacillus infantis</name>
    <dbReference type="NCBI Taxonomy" id="324767"/>
    <lineage>
        <taxon>Bacteria</taxon>
        <taxon>Bacillati</taxon>
        <taxon>Bacillota</taxon>
        <taxon>Bacilli</taxon>
        <taxon>Bacillales</taxon>
        <taxon>Bacillaceae</taxon>
        <taxon>Bacillus</taxon>
    </lineage>
</organism>
<evidence type="ECO:0000313" key="1">
    <source>
        <dbReference type="EMBL" id="TYS41917.1"/>
    </source>
</evidence>
<name>A0A5D4QSG5_9BACI</name>
<dbReference type="AlphaFoldDB" id="A0A5D4QSG5"/>
<sequence length="115" mass="12290">MAESKVTGVFSSADEIIRKAADASSAESYIVVCRDSEEGDKLKEKTGLQVEMVKHSPSNDGPVFRNLATAFEQDGEDPALSSVLGRLSDLGLSDLDAREVLGYAEDGLLVLLKTN</sequence>